<organism evidence="1 2">
    <name type="scientific">Streptomyces benahoarensis</name>
    <dbReference type="NCBI Taxonomy" id="2595054"/>
    <lineage>
        <taxon>Bacteria</taxon>
        <taxon>Bacillati</taxon>
        <taxon>Actinomycetota</taxon>
        <taxon>Actinomycetes</taxon>
        <taxon>Kitasatosporales</taxon>
        <taxon>Streptomycetaceae</taxon>
        <taxon>Streptomyces</taxon>
    </lineage>
</organism>
<accession>A0A553ZMT8</accession>
<dbReference type="RefSeq" id="WP_143940606.1">
    <property type="nucleotide sequence ID" value="NZ_VKLS01000059.1"/>
</dbReference>
<evidence type="ECO:0000313" key="1">
    <source>
        <dbReference type="EMBL" id="TSB42767.1"/>
    </source>
</evidence>
<reference evidence="1 2" key="1">
    <citation type="submission" date="2019-07" db="EMBL/GenBank/DDBJ databases">
        <title>Draft genome for Streptomyces benahoarensis MZ03-48.</title>
        <authorList>
            <person name="Gonzalez-Pimentel J.L."/>
        </authorList>
    </citation>
    <scope>NUCLEOTIDE SEQUENCE [LARGE SCALE GENOMIC DNA]</scope>
    <source>
        <strain evidence="1 2">MZ03-48</strain>
    </source>
</reference>
<dbReference type="Proteomes" id="UP000320888">
    <property type="component" value="Unassembled WGS sequence"/>
</dbReference>
<sequence length="78" mass="8547">MSGQRDLYVMSTVRPYLVSVVRRGGAGTVRPYVPKPYLSPACHVGRHPWCDKERVEPGDVPGVRREVCACACHDGAGH</sequence>
<gene>
    <name evidence="1" type="ORF">FNZ23_08055</name>
</gene>
<protein>
    <submittedName>
        <fullName evidence="1">Uncharacterized protein</fullName>
    </submittedName>
</protein>
<keyword evidence="2" id="KW-1185">Reference proteome</keyword>
<name>A0A553ZMT8_9ACTN</name>
<dbReference type="EMBL" id="VKLS01000059">
    <property type="protein sequence ID" value="TSB42767.1"/>
    <property type="molecule type" value="Genomic_DNA"/>
</dbReference>
<dbReference type="OrthoDB" id="4321629at2"/>
<proteinExistence type="predicted"/>
<evidence type="ECO:0000313" key="2">
    <source>
        <dbReference type="Proteomes" id="UP000320888"/>
    </source>
</evidence>
<dbReference type="AlphaFoldDB" id="A0A553ZMT8"/>
<comment type="caution">
    <text evidence="1">The sequence shown here is derived from an EMBL/GenBank/DDBJ whole genome shotgun (WGS) entry which is preliminary data.</text>
</comment>